<sequence length="285" mass="31392">MHFADLGITSCTTPCQPGTSLSQEEAWEQPWRSLARGEMTSSTESTGPETPKMNPVIEPLSWMLGTWLSDPPGDGIYPTLEPFHYLEEVHITHVGQPMLNFSFNAFHPDTKKPMHRECGFIRLKPDSNKVAFVSAQNTGIVEVEEGEVNGQELCIASHSIARISFAAEPRVEQIMRTFRLNAEGRLEQTVSMATTTQPMTQHLHITYKKVTPGKTLAEGAGMAGVRSGSFPPRASCRAWRAPDSGGPEKLRSALCPPLPLSSQRRSLRFPFGRAAYNLLGVFSVP</sequence>
<dbReference type="InterPro" id="IPR014878">
    <property type="entry name" value="THAP4-like_heme-bd"/>
</dbReference>
<dbReference type="PANTHER" id="PTHR15854">
    <property type="entry name" value="THAP4 PROTEIN"/>
    <property type="match status" value="1"/>
</dbReference>
<dbReference type="Ensembl" id="ENSSHAT00000024953.1">
    <property type="protein sequence ID" value="ENSSHAP00000042107.1"/>
    <property type="gene ID" value="ENSSHAG00000002590.2"/>
</dbReference>
<keyword evidence="5" id="KW-1185">Reference proteome</keyword>
<dbReference type="SUPFAM" id="SSF50814">
    <property type="entry name" value="Lipocalins"/>
    <property type="match status" value="1"/>
</dbReference>
<dbReference type="AlphaFoldDB" id="A0A7N4V6F7"/>
<protein>
    <submittedName>
        <fullName evidence="4">THAP domain containing 4</fullName>
    </submittedName>
</protein>
<dbReference type="InterPro" id="IPR045165">
    <property type="entry name" value="Nitrobindin"/>
</dbReference>
<dbReference type="GeneTree" id="ENSGT00940000158447"/>
<reference evidence="4" key="3">
    <citation type="submission" date="2025-09" db="UniProtKB">
        <authorList>
            <consortium name="Ensembl"/>
        </authorList>
    </citation>
    <scope>IDENTIFICATION</scope>
</reference>
<feature type="compositionally biased region" description="Low complexity" evidence="2">
    <location>
        <begin position="37"/>
        <end position="51"/>
    </location>
</feature>
<dbReference type="CDD" id="cd07828">
    <property type="entry name" value="lipocalin_heme-bd-THAP4-like"/>
    <property type="match status" value="1"/>
</dbReference>
<accession>A0A7N4V6F7</accession>
<name>A0A7N4V6F7_SARHA</name>
<dbReference type="Proteomes" id="UP000007648">
    <property type="component" value="Unassembled WGS sequence"/>
</dbReference>
<gene>
    <name evidence="4" type="primary">THAP4</name>
</gene>
<feature type="compositionally biased region" description="Polar residues" evidence="2">
    <location>
        <begin position="13"/>
        <end position="23"/>
    </location>
</feature>
<evidence type="ECO:0000256" key="2">
    <source>
        <dbReference type="SAM" id="MobiDB-lite"/>
    </source>
</evidence>
<dbReference type="PANTHER" id="PTHR15854:SF4">
    <property type="entry name" value="PEROXYNITRITE ISOMERASE THAP4"/>
    <property type="match status" value="1"/>
</dbReference>
<comment type="catalytic activity">
    <reaction evidence="1">
        <text>peroxynitrite = nitrate</text>
        <dbReference type="Rhea" id="RHEA:63116"/>
        <dbReference type="ChEBI" id="CHEBI:17632"/>
        <dbReference type="ChEBI" id="CHEBI:25941"/>
    </reaction>
    <physiologicalReaction direction="left-to-right" evidence="1">
        <dbReference type="Rhea" id="RHEA:63117"/>
    </physiologicalReaction>
</comment>
<dbReference type="InterPro" id="IPR012674">
    <property type="entry name" value="Calycin"/>
</dbReference>
<dbReference type="Gene3D" id="2.40.128.20">
    <property type="match status" value="1"/>
</dbReference>
<feature type="domain" description="THAP4-like heme-binding" evidence="3">
    <location>
        <begin position="57"/>
        <end position="209"/>
    </location>
</feature>
<organism evidence="4 5">
    <name type="scientific">Sarcophilus harrisii</name>
    <name type="common">Tasmanian devil</name>
    <name type="synonym">Sarcophilus laniarius</name>
    <dbReference type="NCBI Taxonomy" id="9305"/>
    <lineage>
        <taxon>Eukaryota</taxon>
        <taxon>Metazoa</taxon>
        <taxon>Chordata</taxon>
        <taxon>Craniata</taxon>
        <taxon>Vertebrata</taxon>
        <taxon>Euteleostomi</taxon>
        <taxon>Mammalia</taxon>
        <taxon>Metatheria</taxon>
        <taxon>Dasyuromorphia</taxon>
        <taxon>Dasyuridae</taxon>
        <taxon>Sarcophilus</taxon>
    </lineage>
</organism>
<reference evidence="4" key="2">
    <citation type="submission" date="2025-08" db="UniProtKB">
        <authorList>
            <consortium name="Ensembl"/>
        </authorList>
    </citation>
    <scope>IDENTIFICATION</scope>
</reference>
<evidence type="ECO:0000256" key="1">
    <source>
        <dbReference type="ARBA" id="ARBA00036993"/>
    </source>
</evidence>
<evidence type="ECO:0000313" key="4">
    <source>
        <dbReference type="Ensembl" id="ENSSHAP00000042107.1"/>
    </source>
</evidence>
<proteinExistence type="predicted"/>
<evidence type="ECO:0000313" key="5">
    <source>
        <dbReference type="Proteomes" id="UP000007648"/>
    </source>
</evidence>
<reference evidence="4 5" key="1">
    <citation type="journal article" date="2011" name="Proc. Natl. Acad. Sci. U.S.A.">
        <title>Genetic diversity and population structure of the endangered marsupial Sarcophilus harrisii (Tasmanian devil).</title>
        <authorList>
            <person name="Miller W."/>
            <person name="Hayes V.M."/>
            <person name="Ratan A."/>
            <person name="Petersen D.C."/>
            <person name="Wittekindt N.E."/>
            <person name="Miller J."/>
            <person name="Walenz B."/>
            <person name="Knight J."/>
            <person name="Qi J."/>
            <person name="Zhao F."/>
            <person name="Wang Q."/>
            <person name="Bedoya-Reina O.C."/>
            <person name="Katiyar N."/>
            <person name="Tomsho L.P."/>
            <person name="Kasson L.M."/>
            <person name="Hardie R.A."/>
            <person name="Woodbridge P."/>
            <person name="Tindall E.A."/>
            <person name="Bertelsen M.F."/>
            <person name="Dixon D."/>
            <person name="Pyecroft S."/>
            <person name="Helgen K.M."/>
            <person name="Lesk A.M."/>
            <person name="Pringle T.H."/>
            <person name="Patterson N."/>
            <person name="Zhang Y."/>
            <person name="Kreiss A."/>
            <person name="Woods G.M."/>
            <person name="Jones M.E."/>
            <person name="Schuster S.C."/>
        </authorList>
    </citation>
    <scope>NUCLEOTIDE SEQUENCE [LARGE SCALE GENOMIC DNA]</scope>
</reference>
<dbReference type="Pfam" id="PF08768">
    <property type="entry name" value="THAP4_heme-bd"/>
    <property type="match status" value="1"/>
</dbReference>
<evidence type="ECO:0000259" key="3">
    <source>
        <dbReference type="Pfam" id="PF08768"/>
    </source>
</evidence>
<feature type="region of interest" description="Disordered" evidence="2">
    <location>
        <begin position="13"/>
        <end position="54"/>
    </location>
</feature>